<sequence>MTQIPSPTPGTAAEMYEASMEGPEHENVAARAGRFVAGLATAAFGDDGSAFSGVRVVVRRKDDGSELMTLDGGNYEGDQAMLDAVRADLAELSPEAFVQQWSVAEDSQD</sequence>
<organism evidence="1 2">
    <name type="scientific">Galactobacter caseinivorans</name>
    <dbReference type="NCBI Taxonomy" id="2676123"/>
    <lineage>
        <taxon>Bacteria</taxon>
        <taxon>Bacillati</taxon>
        <taxon>Actinomycetota</taxon>
        <taxon>Actinomycetes</taxon>
        <taxon>Micrococcales</taxon>
        <taxon>Micrococcaceae</taxon>
        <taxon>Galactobacter</taxon>
    </lineage>
</organism>
<reference evidence="1 2" key="1">
    <citation type="submission" date="2018-07" db="EMBL/GenBank/DDBJ databases">
        <title>Arthrobacter sp. nov., isolated from raw cow's milk with high bacterial count.</title>
        <authorList>
            <person name="Hahne J."/>
            <person name="Isele D."/>
            <person name="Lipski A."/>
        </authorList>
    </citation>
    <scope>NUCLEOTIDE SEQUENCE [LARGE SCALE GENOMIC DNA]</scope>
    <source>
        <strain evidence="1 2">JZ R-183</strain>
    </source>
</reference>
<keyword evidence="2" id="KW-1185">Reference proteome</keyword>
<proteinExistence type="predicted"/>
<comment type="caution">
    <text evidence="1">The sequence shown here is derived from an EMBL/GenBank/DDBJ whole genome shotgun (WGS) entry which is preliminary data.</text>
</comment>
<accession>A0A496PHU1</accession>
<name>A0A496PHU1_9MICC</name>
<dbReference type="RefSeq" id="WP_121485236.1">
    <property type="nucleotide sequence ID" value="NZ_QQXL01000005.1"/>
</dbReference>
<dbReference type="Proteomes" id="UP000273119">
    <property type="component" value="Unassembled WGS sequence"/>
</dbReference>
<evidence type="ECO:0000313" key="2">
    <source>
        <dbReference type="Proteomes" id="UP000273119"/>
    </source>
</evidence>
<evidence type="ECO:0000313" key="1">
    <source>
        <dbReference type="EMBL" id="RKW70048.1"/>
    </source>
</evidence>
<dbReference type="EMBL" id="QQXL01000005">
    <property type="protein sequence ID" value="RKW70048.1"/>
    <property type="molecule type" value="Genomic_DNA"/>
</dbReference>
<dbReference type="AlphaFoldDB" id="A0A496PHU1"/>
<gene>
    <name evidence="1" type="ORF">DWQ67_08755</name>
</gene>
<protein>
    <submittedName>
        <fullName evidence="1">Uncharacterized protein</fullName>
    </submittedName>
</protein>